<keyword evidence="18" id="KW-0325">Glycoprotein</keyword>
<keyword evidence="17" id="KW-0865">Zymogen</keyword>
<evidence type="ECO:0000256" key="10">
    <source>
        <dbReference type="ARBA" id="ARBA00022723"/>
    </source>
</evidence>
<dbReference type="Proteomes" id="UP001458880">
    <property type="component" value="Unassembled WGS sequence"/>
</dbReference>
<evidence type="ECO:0000256" key="9">
    <source>
        <dbReference type="ARBA" id="ARBA00022670"/>
    </source>
</evidence>
<comment type="similarity">
    <text evidence="5">Belongs to the peptidase M28 family.</text>
</comment>
<evidence type="ECO:0000313" key="24">
    <source>
        <dbReference type="EMBL" id="KAK9704338.1"/>
    </source>
</evidence>
<evidence type="ECO:0000256" key="12">
    <source>
        <dbReference type="ARBA" id="ARBA00022801"/>
    </source>
</evidence>
<evidence type="ECO:0000256" key="5">
    <source>
        <dbReference type="ARBA" id="ARBA00010918"/>
    </source>
</evidence>
<dbReference type="GO" id="GO:0005794">
    <property type="term" value="C:Golgi apparatus"/>
    <property type="evidence" value="ECO:0007669"/>
    <property type="project" value="UniProtKB-SubCell"/>
</dbReference>
<evidence type="ECO:0000256" key="1">
    <source>
        <dbReference type="ARBA" id="ARBA00004240"/>
    </source>
</evidence>
<dbReference type="GO" id="GO:0046872">
    <property type="term" value="F:metal ion binding"/>
    <property type="evidence" value="ECO:0007669"/>
    <property type="project" value="UniProtKB-KW"/>
</dbReference>
<evidence type="ECO:0000313" key="25">
    <source>
        <dbReference type="Proteomes" id="UP001458880"/>
    </source>
</evidence>
<evidence type="ECO:0000256" key="22">
    <source>
        <dbReference type="SAM" id="SignalP"/>
    </source>
</evidence>
<gene>
    <name evidence="24" type="ORF">QE152_g28367</name>
</gene>
<evidence type="ECO:0000256" key="3">
    <source>
        <dbReference type="ARBA" id="ARBA00004555"/>
    </source>
</evidence>
<evidence type="ECO:0000256" key="21">
    <source>
        <dbReference type="ARBA" id="ARBA00033328"/>
    </source>
</evidence>
<comment type="subunit">
    <text evidence="20">Homodimer. The monomeric form is inactive while the homodimer is active.</text>
</comment>
<evidence type="ECO:0000256" key="20">
    <source>
        <dbReference type="ARBA" id="ARBA00025833"/>
    </source>
</evidence>
<evidence type="ECO:0000256" key="14">
    <source>
        <dbReference type="ARBA" id="ARBA00022833"/>
    </source>
</evidence>
<evidence type="ECO:0000256" key="18">
    <source>
        <dbReference type="ARBA" id="ARBA00023180"/>
    </source>
</evidence>
<feature type="chain" id="PRO_5043587194" description="Carboxypeptidase Q" evidence="22">
    <location>
        <begin position="24"/>
        <end position="556"/>
    </location>
</feature>
<evidence type="ECO:0000256" key="11">
    <source>
        <dbReference type="ARBA" id="ARBA00022729"/>
    </source>
</evidence>
<dbReference type="GO" id="GO:0006508">
    <property type="term" value="P:proteolysis"/>
    <property type="evidence" value="ECO:0007669"/>
    <property type="project" value="UniProtKB-KW"/>
</dbReference>
<dbReference type="SUPFAM" id="SSF53187">
    <property type="entry name" value="Zn-dependent exopeptidases"/>
    <property type="match status" value="2"/>
</dbReference>
<evidence type="ECO:0000256" key="19">
    <source>
        <dbReference type="ARBA" id="ARBA00023228"/>
    </source>
</evidence>
<evidence type="ECO:0000256" key="2">
    <source>
        <dbReference type="ARBA" id="ARBA00004371"/>
    </source>
</evidence>
<keyword evidence="19" id="KW-0458">Lysosome</keyword>
<dbReference type="PANTHER" id="PTHR12053:SF3">
    <property type="entry name" value="CARBOXYPEPTIDASE Q"/>
    <property type="match status" value="1"/>
</dbReference>
<dbReference type="GO" id="GO:0004180">
    <property type="term" value="F:carboxypeptidase activity"/>
    <property type="evidence" value="ECO:0007669"/>
    <property type="project" value="UniProtKB-KW"/>
</dbReference>
<keyword evidence="10" id="KW-0479">Metal-binding</keyword>
<evidence type="ECO:0000256" key="8">
    <source>
        <dbReference type="ARBA" id="ARBA00022645"/>
    </source>
</evidence>
<name>A0AAW1JML5_POPJA</name>
<keyword evidence="25" id="KW-1185">Reference proteome</keyword>
<keyword evidence="12" id="KW-0378">Hydrolase</keyword>
<comment type="caution">
    <text evidence="24">The sequence shown here is derived from an EMBL/GenBank/DDBJ whole genome shotgun (WGS) entry which is preliminary data.</text>
</comment>
<dbReference type="CDD" id="cd03883">
    <property type="entry name" value="M28_Pgcp_like"/>
    <property type="match status" value="1"/>
</dbReference>
<keyword evidence="9" id="KW-0645">Protease</keyword>
<evidence type="ECO:0000259" key="23">
    <source>
        <dbReference type="Pfam" id="PF04389"/>
    </source>
</evidence>
<keyword evidence="7" id="KW-0964">Secreted</keyword>
<evidence type="ECO:0000256" key="13">
    <source>
        <dbReference type="ARBA" id="ARBA00022824"/>
    </source>
</evidence>
<keyword evidence="11 22" id="KW-0732">Signal</keyword>
<keyword evidence="8" id="KW-0121">Carboxypeptidase</keyword>
<dbReference type="FunFam" id="3.50.30.30:FF:000009">
    <property type="entry name" value="Carboxypeptidase Q"/>
    <property type="match status" value="1"/>
</dbReference>
<evidence type="ECO:0000256" key="17">
    <source>
        <dbReference type="ARBA" id="ARBA00023145"/>
    </source>
</evidence>
<proteinExistence type="inferred from homology"/>
<keyword evidence="16" id="KW-0482">Metalloprotease</keyword>
<organism evidence="24 25">
    <name type="scientific">Popillia japonica</name>
    <name type="common">Japanese beetle</name>
    <dbReference type="NCBI Taxonomy" id="7064"/>
    <lineage>
        <taxon>Eukaryota</taxon>
        <taxon>Metazoa</taxon>
        <taxon>Ecdysozoa</taxon>
        <taxon>Arthropoda</taxon>
        <taxon>Hexapoda</taxon>
        <taxon>Insecta</taxon>
        <taxon>Pterygota</taxon>
        <taxon>Neoptera</taxon>
        <taxon>Endopterygota</taxon>
        <taxon>Coleoptera</taxon>
        <taxon>Polyphaga</taxon>
        <taxon>Scarabaeiformia</taxon>
        <taxon>Scarabaeidae</taxon>
        <taxon>Rutelinae</taxon>
        <taxon>Popillia</taxon>
    </lineage>
</organism>
<dbReference type="Gene3D" id="3.50.30.30">
    <property type="match status" value="1"/>
</dbReference>
<evidence type="ECO:0000256" key="7">
    <source>
        <dbReference type="ARBA" id="ARBA00022525"/>
    </source>
</evidence>
<dbReference type="Pfam" id="PF04389">
    <property type="entry name" value="Peptidase_M28"/>
    <property type="match status" value="2"/>
</dbReference>
<dbReference type="PANTHER" id="PTHR12053">
    <property type="entry name" value="PROTEASE FAMILY M28 PLASMA GLUTAMATE CARBOXYPEPTIDASE-RELATED"/>
    <property type="match status" value="1"/>
</dbReference>
<dbReference type="InterPro" id="IPR007484">
    <property type="entry name" value="Peptidase_M28"/>
</dbReference>
<dbReference type="AlphaFoldDB" id="A0AAW1JML5"/>
<keyword evidence="15" id="KW-0333">Golgi apparatus</keyword>
<accession>A0AAW1JML5</accession>
<dbReference type="GO" id="GO:0043171">
    <property type="term" value="P:peptide catabolic process"/>
    <property type="evidence" value="ECO:0007669"/>
    <property type="project" value="TreeGrafter"/>
</dbReference>
<keyword evidence="14" id="KW-0862">Zinc</keyword>
<dbReference type="GO" id="GO:0005764">
    <property type="term" value="C:lysosome"/>
    <property type="evidence" value="ECO:0007669"/>
    <property type="project" value="UniProtKB-SubCell"/>
</dbReference>
<protein>
    <recommendedName>
        <fullName evidence="6">Carboxypeptidase Q</fullName>
    </recommendedName>
    <alternativeName>
        <fullName evidence="21">Plasma glutamate carboxypeptidase</fullName>
    </alternativeName>
</protein>
<dbReference type="InterPro" id="IPR039866">
    <property type="entry name" value="CPQ"/>
</dbReference>
<feature type="domain" description="Peptidase M28" evidence="23">
    <location>
        <begin position="412"/>
        <end position="540"/>
    </location>
</feature>
<evidence type="ECO:0000256" key="4">
    <source>
        <dbReference type="ARBA" id="ARBA00004613"/>
    </source>
</evidence>
<feature type="signal peptide" evidence="22">
    <location>
        <begin position="1"/>
        <end position="23"/>
    </location>
</feature>
<dbReference type="Gene3D" id="3.40.630.10">
    <property type="entry name" value="Zn peptidases"/>
    <property type="match status" value="2"/>
</dbReference>
<evidence type="ECO:0000256" key="16">
    <source>
        <dbReference type="ARBA" id="ARBA00023049"/>
    </source>
</evidence>
<feature type="domain" description="Peptidase M28" evidence="23">
    <location>
        <begin position="292"/>
        <end position="397"/>
    </location>
</feature>
<dbReference type="EMBL" id="JASPKY010000352">
    <property type="protein sequence ID" value="KAK9704338.1"/>
    <property type="molecule type" value="Genomic_DNA"/>
</dbReference>
<evidence type="ECO:0000256" key="6">
    <source>
        <dbReference type="ARBA" id="ARBA00014116"/>
    </source>
</evidence>
<dbReference type="GO" id="GO:0005783">
    <property type="term" value="C:endoplasmic reticulum"/>
    <property type="evidence" value="ECO:0007669"/>
    <property type="project" value="UniProtKB-SubCell"/>
</dbReference>
<keyword evidence="13" id="KW-0256">Endoplasmic reticulum</keyword>
<dbReference type="GO" id="GO:0005615">
    <property type="term" value="C:extracellular space"/>
    <property type="evidence" value="ECO:0007669"/>
    <property type="project" value="TreeGrafter"/>
</dbReference>
<reference evidence="24 25" key="1">
    <citation type="journal article" date="2024" name="BMC Genomics">
        <title>De novo assembly and annotation of Popillia japonica's genome with initial clues to its potential as an invasive pest.</title>
        <authorList>
            <person name="Cucini C."/>
            <person name="Boschi S."/>
            <person name="Funari R."/>
            <person name="Cardaioli E."/>
            <person name="Iannotti N."/>
            <person name="Marturano G."/>
            <person name="Paoli F."/>
            <person name="Bruttini M."/>
            <person name="Carapelli A."/>
            <person name="Frati F."/>
            <person name="Nardi F."/>
        </authorList>
    </citation>
    <scope>NUCLEOTIDE SEQUENCE [LARGE SCALE GENOMIC DNA]</scope>
    <source>
        <strain evidence="24">DMR45628</strain>
    </source>
</reference>
<comment type="subcellular location">
    <subcellularLocation>
        <location evidence="1">Endoplasmic reticulum</location>
    </subcellularLocation>
    <subcellularLocation>
        <location evidence="3">Golgi apparatus</location>
    </subcellularLocation>
    <subcellularLocation>
        <location evidence="2">Lysosome</location>
    </subcellularLocation>
    <subcellularLocation>
        <location evidence="4">Secreted</location>
    </subcellularLocation>
</comment>
<sequence>MIYKKLNLLLGVLFTLCITRAISSDYNNEIIDQCNIPKAISSDYNNEIIDQCNIPKDLLNEIKSYGPKVNWIIQHATAGKFKGFVYNQLAAFVDKFGNRLTGTANLENAIDFMLRKLKRFGLNNVHGEEVTVPRWLRGNESAILLSPRMQKLAMLGLGDSVGTPPEGITAEALVVDSFDELDQKASLVPGKIVVFNEDWVSYGETVKYRDYAAPRAAAYGAVATLVRSVTPFSLNTPHTGWQDYNDSVTKIPTACITIEDAHMLRRMYDRGSNLIINIKMDAQHLPNTISRNTVAEIKGVANPEKVVLVSGHLDSWDVGTGAMDDGGGAFISWSALAMLNALNLKPRRTIRSVLWTGEEVGLVGAFTYAAKHKSENENFNLLMESDEGTFNPLGIEFKGSDAAACIIQEIINSVLWTGEEVGLVGAFTYAAKHKSENENFNLLMESDEGTFNPLGIEFKGSDAAACIIQEIINLLHPINATNLKRSEYVGSDIMVWANDGIPSASLLNENERYFWYHHSDADRMDAENSVNLDKCLAVWTTVAYVVADLSVDLPRK</sequence>
<evidence type="ECO:0000256" key="15">
    <source>
        <dbReference type="ARBA" id="ARBA00023034"/>
    </source>
</evidence>
<dbReference type="GO" id="GO:0070573">
    <property type="term" value="F:metallodipeptidase activity"/>
    <property type="evidence" value="ECO:0007669"/>
    <property type="project" value="InterPro"/>
</dbReference>